<sequence length="118" mass="12943">MGPRRIAAFRALWRALSDGRRPGAPGFGDRLRSLPRMLAGALSGRYPELSRGRLGLLVLALAYLVSPVDLVPEAFLALLGLGDDVIVALWLGGAVLVETDRYLEWERTQPKVVEQPHD</sequence>
<evidence type="ECO:0000256" key="1">
    <source>
        <dbReference type="ARBA" id="ARBA00004127"/>
    </source>
</evidence>
<accession>A0ABX1RHE5</accession>
<proteinExistence type="predicted"/>
<dbReference type="Proteomes" id="UP001296706">
    <property type="component" value="Unassembled WGS sequence"/>
</dbReference>
<evidence type="ECO:0000313" key="7">
    <source>
        <dbReference type="EMBL" id="NMH78668.1"/>
    </source>
</evidence>
<comment type="caution">
    <text evidence="7">The sequence shown here is derived from an EMBL/GenBank/DDBJ whole genome shotgun (WGS) entry which is preliminary data.</text>
</comment>
<evidence type="ECO:0000256" key="2">
    <source>
        <dbReference type="ARBA" id="ARBA00022692"/>
    </source>
</evidence>
<organism evidence="7 8">
    <name type="scientific">Pseudonocardia xinjiangensis</name>
    <dbReference type="NCBI Taxonomy" id="75289"/>
    <lineage>
        <taxon>Bacteria</taxon>
        <taxon>Bacillati</taxon>
        <taxon>Actinomycetota</taxon>
        <taxon>Actinomycetes</taxon>
        <taxon>Pseudonocardiales</taxon>
        <taxon>Pseudonocardiaceae</taxon>
        <taxon>Pseudonocardia</taxon>
    </lineage>
</organism>
<dbReference type="EMBL" id="JAAXKY010000049">
    <property type="protein sequence ID" value="NMH78668.1"/>
    <property type="molecule type" value="Genomic_DNA"/>
</dbReference>
<dbReference type="InterPro" id="IPR010652">
    <property type="entry name" value="DUF1232"/>
</dbReference>
<keyword evidence="2 5" id="KW-0812">Transmembrane</keyword>
<keyword evidence="8" id="KW-1185">Reference proteome</keyword>
<dbReference type="Pfam" id="PF06803">
    <property type="entry name" value="DUF1232"/>
    <property type="match status" value="1"/>
</dbReference>
<keyword evidence="3 5" id="KW-1133">Transmembrane helix</keyword>
<evidence type="ECO:0000256" key="5">
    <source>
        <dbReference type="SAM" id="Phobius"/>
    </source>
</evidence>
<protein>
    <submittedName>
        <fullName evidence="7">DUF1232 domain-containing protein</fullName>
    </submittedName>
</protein>
<gene>
    <name evidence="7" type="ORF">HF577_16465</name>
</gene>
<evidence type="ECO:0000256" key="4">
    <source>
        <dbReference type="ARBA" id="ARBA00023136"/>
    </source>
</evidence>
<keyword evidence="4 5" id="KW-0472">Membrane</keyword>
<reference evidence="7 8" key="1">
    <citation type="submission" date="2020-04" db="EMBL/GenBank/DDBJ databases">
        <authorList>
            <person name="Klaysubun C."/>
            <person name="Duangmal K."/>
            <person name="Lipun K."/>
        </authorList>
    </citation>
    <scope>NUCLEOTIDE SEQUENCE [LARGE SCALE GENOMIC DNA]</scope>
    <source>
        <strain evidence="7 8">JCM 11839</strain>
    </source>
</reference>
<evidence type="ECO:0000256" key="3">
    <source>
        <dbReference type="ARBA" id="ARBA00022989"/>
    </source>
</evidence>
<name>A0ABX1RHE5_9PSEU</name>
<feature type="domain" description="DUF1232" evidence="6">
    <location>
        <begin position="55"/>
        <end position="90"/>
    </location>
</feature>
<feature type="transmembrane region" description="Helical" evidence="5">
    <location>
        <begin position="74"/>
        <end position="97"/>
    </location>
</feature>
<comment type="subcellular location">
    <subcellularLocation>
        <location evidence="1">Endomembrane system</location>
        <topology evidence="1">Multi-pass membrane protein</topology>
    </subcellularLocation>
</comment>
<feature type="transmembrane region" description="Helical" evidence="5">
    <location>
        <begin position="52"/>
        <end position="68"/>
    </location>
</feature>
<evidence type="ECO:0000313" key="8">
    <source>
        <dbReference type="Proteomes" id="UP001296706"/>
    </source>
</evidence>
<evidence type="ECO:0000259" key="6">
    <source>
        <dbReference type="Pfam" id="PF06803"/>
    </source>
</evidence>